<feature type="compositionally biased region" description="Basic and acidic residues" evidence="1">
    <location>
        <begin position="63"/>
        <end position="72"/>
    </location>
</feature>
<evidence type="ECO:0000313" key="2">
    <source>
        <dbReference type="EMBL" id="KAF2195346.1"/>
    </source>
</evidence>
<name>A0A6A6EZK7_9PEZI</name>
<dbReference type="AlphaFoldDB" id="A0A6A6EZK7"/>
<sequence>MSDNEGTPDRAGKQVVGWTDREKLCYLVLCMDSAGKINFDDVPLPAGRSAIACRRMVERLKGQLKGDIERMKSGQPLSDEAGGTKKAATPRKKKAEGEEGTPKTPGKRKVKQEGEEDGSPKKRGRKKKETENLEAGEIKTEVKEEPEVEQEAEIEI</sequence>
<organism evidence="2 3">
    <name type="scientific">Zopfia rhizophila CBS 207.26</name>
    <dbReference type="NCBI Taxonomy" id="1314779"/>
    <lineage>
        <taxon>Eukaryota</taxon>
        <taxon>Fungi</taxon>
        <taxon>Dikarya</taxon>
        <taxon>Ascomycota</taxon>
        <taxon>Pezizomycotina</taxon>
        <taxon>Dothideomycetes</taxon>
        <taxon>Dothideomycetes incertae sedis</taxon>
        <taxon>Zopfiaceae</taxon>
        <taxon>Zopfia</taxon>
    </lineage>
</organism>
<dbReference type="OrthoDB" id="5371646at2759"/>
<gene>
    <name evidence="2" type="ORF">K469DRAFT_698929</name>
</gene>
<proteinExistence type="predicted"/>
<feature type="compositionally biased region" description="Acidic residues" evidence="1">
    <location>
        <begin position="146"/>
        <end position="156"/>
    </location>
</feature>
<keyword evidence="3" id="KW-1185">Reference proteome</keyword>
<feature type="region of interest" description="Disordered" evidence="1">
    <location>
        <begin position="63"/>
        <end position="156"/>
    </location>
</feature>
<dbReference type="EMBL" id="ML994610">
    <property type="protein sequence ID" value="KAF2195346.1"/>
    <property type="molecule type" value="Genomic_DNA"/>
</dbReference>
<dbReference type="Proteomes" id="UP000800200">
    <property type="component" value="Unassembled WGS sequence"/>
</dbReference>
<protein>
    <submittedName>
        <fullName evidence="2">Uncharacterized protein</fullName>
    </submittedName>
</protein>
<accession>A0A6A6EZK7</accession>
<reference evidence="2" key="1">
    <citation type="journal article" date="2020" name="Stud. Mycol.">
        <title>101 Dothideomycetes genomes: a test case for predicting lifestyles and emergence of pathogens.</title>
        <authorList>
            <person name="Haridas S."/>
            <person name="Albert R."/>
            <person name="Binder M."/>
            <person name="Bloem J."/>
            <person name="Labutti K."/>
            <person name="Salamov A."/>
            <person name="Andreopoulos B."/>
            <person name="Baker S."/>
            <person name="Barry K."/>
            <person name="Bills G."/>
            <person name="Bluhm B."/>
            <person name="Cannon C."/>
            <person name="Castanera R."/>
            <person name="Culley D."/>
            <person name="Daum C."/>
            <person name="Ezra D."/>
            <person name="Gonzalez J."/>
            <person name="Henrissat B."/>
            <person name="Kuo A."/>
            <person name="Liang C."/>
            <person name="Lipzen A."/>
            <person name="Lutzoni F."/>
            <person name="Magnuson J."/>
            <person name="Mondo S."/>
            <person name="Nolan M."/>
            <person name="Ohm R."/>
            <person name="Pangilinan J."/>
            <person name="Park H.-J."/>
            <person name="Ramirez L."/>
            <person name="Alfaro M."/>
            <person name="Sun H."/>
            <person name="Tritt A."/>
            <person name="Yoshinaga Y."/>
            <person name="Zwiers L.-H."/>
            <person name="Turgeon B."/>
            <person name="Goodwin S."/>
            <person name="Spatafora J."/>
            <person name="Crous P."/>
            <person name="Grigoriev I."/>
        </authorList>
    </citation>
    <scope>NUCLEOTIDE SEQUENCE</scope>
    <source>
        <strain evidence="2">CBS 207.26</strain>
    </source>
</reference>
<evidence type="ECO:0000256" key="1">
    <source>
        <dbReference type="SAM" id="MobiDB-lite"/>
    </source>
</evidence>
<evidence type="ECO:0000313" key="3">
    <source>
        <dbReference type="Proteomes" id="UP000800200"/>
    </source>
</evidence>
<feature type="compositionally biased region" description="Basic and acidic residues" evidence="1">
    <location>
        <begin position="128"/>
        <end position="145"/>
    </location>
</feature>